<dbReference type="Proteomes" id="UP000466535">
    <property type="component" value="Unassembled WGS sequence"/>
</dbReference>
<keyword evidence="2" id="KW-1185">Reference proteome</keyword>
<accession>A0A6B0T755</accession>
<name>A0A6B0T755_9EURY</name>
<dbReference type="Pfam" id="PF24446">
    <property type="entry name" value="DUF7565"/>
    <property type="match status" value="1"/>
</dbReference>
<reference evidence="1 2" key="1">
    <citation type="submission" date="2019-12" db="EMBL/GenBank/DDBJ databases">
        <title>Isolation and characterization of three novel carbon monoxide-oxidizing members of Halobacteria from salione crusts and soils.</title>
        <authorList>
            <person name="Myers M.R."/>
            <person name="King G.M."/>
        </authorList>
    </citation>
    <scope>NUCLEOTIDE SEQUENCE [LARGE SCALE GENOMIC DNA]</scope>
    <source>
        <strain evidence="1 2">WSH3</strain>
    </source>
</reference>
<sequence>MTRWMCGIDGDTATFDRVEDLMTHQAAEHDRIECKVCGTVVPDGYFAIKHAFEEHSRAEYVRAYEASAAEVRRREEIKEEIEEAADIREVVNRLDESR</sequence>
<dbReference type="OrthoDB" id="311125at2157"/>
<evidence type="ECO:0008006" key="3">
    <source>
        <dbReference type="Google" id="ProtNLM"/>
    </source>
</evidence>
<dbReference type="EMBL" id="WUUT01000006">
    <property type="protein sequence ID" value="MXR52777.1"/>
    <property type="molecule type" value="Genomic_DNA"/>
</dbReference>
<organism evidence="1 2">
    <name type="scientific">Halovenus carboxidivorans</name>
    <dbReference type="NCBI Taxonomy" id="2692199"/>
    <lineage>
        <taxon>Archaea</taxon>
        <taxon>Methanobacteriati</taxon>
        <taxon>Methanobacteriota</taxon>
        <taxon>Stenosarchaea group</taxon>
        <taxon>Halobacteria</taxon>
        <taxon>Halobacteriales</taxon>
        <taxon>Haloarculaceae</taxon>
        <taxon>Halovenus</taxon>
    </lineage>
</organism>
<dbReference type="InterPro" id="IPR055987">
    <property type="entry name" value="DUF7565"/>
</dbReference>
<protein>
    <recommendedName>
        <fullName evidence="3">C2H2-type domain-containing protein</fullName>
    </recommendedName>
</protein>
<comment type="caution">
    <text evidence="1">The sequence shown here is derived from an EMBL/GenBank/DDBJ whole genome shotgun (WGS) entry which is preliminary data.</text>
</comment>
<dbReference type="AlphaFoldDB" id="A0A6B0T755"/>
<evidence type="ECO:0000313" key="2">
    <source>
        <dbReference type="Proteomes" id="UP000466535"/>
    </source>
</evidence>
<proteinExistence type="predicted"/>
<gene>
    <name evidence="1" type="ORF">GRX03_14325</name>
</gene>
<dbReference type="RefSeq" id="WP_159764914.1">
    <property type="nucleotide sequence ID" value="NZ_WUUT01000006.1"/>
</dbReference>
<evidence type="ECO:0000313" key="1">
    <source>
        <dbReference type="EMBL" id="MXR52777.1"/>
    </source>
</evidence>